<organism evidence="3 4">
    <name type="scientific">Legionella septentrionalis</name>
    <dbReference type="NCBI Taxonomy" id="2498109"/>
    <lineage>
        <taxon>Bacteria</taxon>
        <taxon>Pseudomonadati</taxon>
        <taxon>Pseudomonadota</taxon>
        <taxon>Gammaproteobacteria</taxon>
        <taxon>Legionellales</taxon>
        <taxon>Legionellaceae</taxon>
        <taxon>Legionella</taxon>
    </lineage>
</organism>
<reference evidence="3 4" key="1">
    <citation type="submission" date="2018-12" db="EMBL/GenBank/DDBJ databases">
        <title>Legionella sp,whole genome shotgun sequence.</title>
        <authorList>
            <person name="Wu H."/>
        </authorList>
    </citation>
    <scope>NUCLEOTIDE SEQUENCE [LARGE SCALE GENOMIC DNA]</scope>
    <source>
        <strain evidence="4">km714</strain>
    </source>
</reference>
<sequence length="99" mass="11467">MTKTKSSTIRLLSKSYEIKCPENEAEGLQRAAIKLNACMQEKKNQFRQLDDYQILLLAALQVSHELITCQTQQEQRRHQLTEFISSLESKINQVSQENV</sequence>
<keyword evidence="3" id="KW-0132">Cell division</keyword>
<name>A0A433JMF4_9GAMM</name>
<dbReference type="GO" id="GO:0051301">
    <property type="term" value="P:cell division"/>
    <property type="evidence" value="ECO:0007669"/>
    <property type="project" value="UniProtKB-KW"/>
</dbReference>
<gene>
    <name evidence="3" type="ORF">EKM59_00900</name>
</gene>
<evidence type="ECO:0000313" key="3">
    <source>
        <dbReference type="EMBL" id="RUQ91070.1"/>
    </source>
</evidence>
<evidence type="ECO:0000256" key="1">
    <source>
        <dbReference type="ARBA" id="ARBA00010074"/>
    </source>
</evidence>
<accession>A0A433JMF4</accession>
<dbReference type="RefSeq" id="WP_126953212.1">
    <property type="nucleotide sequence ID" value="NZ_RZGR01000002.1"/>
</dbReference>
<dbReference type="Gene3D" id="3.30.160.880">
    <property type="entry name" value="Cell division protein ZapA protomer, N-terminal domain"/>
    <property type="match status" value="1"/>
</dbReference>
<evidence type="ECO:0000313" key="4">
    <source>
        <dbReference type="Proteomes" id="UP000288012"/>
    </source>
</evidence>
<comment type="caution">
    <text evidence="3">The sequence shown here is derived from an EMBL/GenBank/DDBJ whole genome shotgun (WGS) entry which is preliminary data.</text>
</comment>
<dbReference type="Pfam" id="PF05164">
    <property type="entry name" value="ZapA"/>
    <property type="match status" value="1"/>
</dbReference>
<keyword evidence="2" id="KW-0175">Coiled coil</keyword>
<dbReference type="Proteomes" id="UP000288012">
    <property type="component" value="Unassembled WGS sequence"/>
</dbReference>
<protein>
    <submittedName>
        <fullName evidence="3">Cell division protein ZapA</fullName>
    </submittedName>
</protein>
<dbReference type="AlphaFoldDB" id="A0A433JMF4"/>
<dbReference type="OrthoDB" id="5772359at2"/>
<dbReference type="InterPro" id="IPR036192">
    <property type="entry name" value="Cell_div_ZapA-like_sf"/>
</dbReference>
<evidence type="ECO:0000256" key="2">
    <source>
        <dbReference type="ARBA" id="ARBA00023054"/>
    </source>
</evidence>
<keyword evidence="4" id="KW-1185">Reference proteome</keyword>
<keyword evidence="3" id="KW-0131">Cell cycle</keyword>
<dbReference type="Gene3D" id="1.20.5.50">
    <property type="match status" value="1"/>
</dbReference>
<comment type="similarity">
    <text evidence="1">Belongs to the ZapA family. Type 1 subfamily.</text>
</comment>
<proteinExistence type="inferred from homology"/>
<dbReference type="EMBL" id="RZGR01000002">
    <property type="protein sequence ID" value="RUQ91070.1"/>
    <property type="molecule type" value="Genomic_DNA"/>
</dbReference>
<dbReference type="SUPFAM" id="SSF102829">
    <property type="entry name" value="Cell division protein ZapA-like"/>
    <property type="match status" value="1"/>
</dbReference>
<dbReference type="InterPro" id="IPR042233">
    <property type="entry name" value="Cell_div_ZapA_N"/>
</dbReference>
<dbReference type="InterPro" id="IPR007838">
    <property type="entry name" value="Cell_div_ZapA-like"/>
</dbReference>